<organism evidence="3 4">
    <name type="scientific">Diplodia seriata</name>
    <dbReference type="NCBI Taxonomy" id="420778"/>
    <lineage>
        <taxon>Eukaryota</taxon>
        <taxon>Fungi</taxon>
        <taxon>Dikarya</taxon>
        <taxon>Ascomycota</taxon>
        <taxon>Pezizomycotina</taxon>
        <taxon>Dothideomycetes</taxon>
        <taxon>Dothideomycetes incertae sedis</taxon>
        <taxon>Botryosphaeriales</taxon>
        <taxon>Botryosphaeriaceae</taxon>
        <taxon>Diplodia</taxon>
    </lineage>
</organism>
<feature type="region of interest" description="Disordered" evidence="1">
    <location>
        <begin position="75"/>
        <end position="218"/>
    </location>
</feature>
<feature type="compositionally biased region" description="Polar residues" evidence="1">
    <location>
        <begin position="144"/>
        <end position="166"/>
    </location>
</feature>
<dbReference type="Gene3D" id="1.10.30.10">
    <property type="entry name" value="High mobility group box domain"/>
    <property type="match status" value="1"/>
</dbReference>
<evidence type="ECO:0000313" key="4">
    <source>
        <dbReference type="Proteomes" id="UP001430584"/>
    </source>
</evidence>
<dbReference type="Pfam" id="PF17283">
    <property type="entry name" value="Zn_ribbon_SprT"/>
    <property type="match status" value="1"/>
</dbReference>
<dbReference type="CDD" id="cd00084">
    <property type="entry name" value="HMG-box_SF"/>
    <property type="match status" value="1"/>
</dbReference>
<accession>A0ABR3CH73</accession>
<protein>
    <recommendedName>
        <fullName evidence="2">SprT-like domain-containing protein</fullName>
    </recommendedName>
</protein>
<gene>
    <name evidence="3" type="ORF">SLS55_005716</name>
</gene>
<keyword evidence="4" id="KW-1185">Reference proteome</keyword>
<feature type="compositionally biased region" description="Polar residues" evidence="1">
    <location>
        <begin position="302"/>
        <end position="314"/>
    </location>
</feature>
<dbReference type="PANTHER" id="PTHR23099:SF0">
    <property type="entry name" value="GERM CELL NUCLEAR ACIDIC PROTEIN"/>
    <property type="match status" value="1"/>
</dbReference>
<dbReference type="InterPro" id="IPR036910">
    <property type="entry name" value="HMG_box_dom_sf"/>
</dbReference>
<evidence type="ECO:0000259" key="2">
    <source>
        <dbReference type="SMART" id="SM00731"/>
    </source>
</evidence>
<feature type="compositionally biased region" description="Polar residues" evidence="1">
    <location>
        <begin position="209"/>
        <end position="218"/>
    </location>
</feature>
<dbReference type="Proteomes" id="UP001430584">
    <property type="component" value="Unassembled WGS sequence"/>
</dbReference>
<reference evidence="3 4" key="1">
    <citation type="submission" date="2024-02" db="EMBL/GenBank/DDBJ databases">
        <title>De novo assembly and annotation of 12 fungi associated with fruit tree decline syndrome in Ontario, Canada.</title>
        <authorList>
            <person name="Sulman M."/>
            <person name="Ellouze W."/>
            <person name="Ilyukhin E."/>
        </authorList>
    </citation>
    <scope>NUCLEOTIDE SEQUENCE [LARGE SCALE GENOMIC DNA]</scope>
    <source>
        <strain evidence="3 4">FDS-637</strain>
    </source>
</reference>
<dbReference type="InterPro" id="IPR035240">
    <property type="entry name" value="SprT_Zn_ribbon"/>
</dbReference>
<evidence type="ECO:0000256" key="1">
    <source>
        <dbReference type="SAM" id="MobiDB-lite"/>
    </source>
</evidence>
<feature type="region of interest" description="Disordered" evidence="1">
    <location>
        <begin position="1"/>
        <end position="22"/>
    </location>
</feature>
<dbReference type="GeneID" id="92009801"/>
<dbReference type="SMART" id="SM00731">
    <property type="entry name" value="SprT"/>
    <property type="match status" value="1"/>
</dbReference>
<feature type="compositionally biased region" description="Basic and acidic residues" evidence="1">
    <location>
        <begin position="317"/>
        <end position="328"/>
    </location>
</feature>
<feature type="region of interest" description="Disordered" evidence="1">
    <location>
        <begin position="34"/>
        <end position="59"/>
    </location>
</feature>
<dbReference type="EMBL" id="JAJVCZ030000005">
    <property type="protein sequence ID" value="KAL0259973.1"/>
    <property type="molecule type" value="Genomic_DNA"/>
</dbReference>
<feature type="compositionally biased region" description="Acidic residues" evidence="1">
    <location>
        <begin position="170"/>
        <end position="181"/>
    </location>
</feature>
<dbReference type="InterPro" id="IPR006640">
    <property type="entry name" value="SprT-like_domain"/>
</dbReference>
<dbReference type="Pfam" id="PF10263">
    <property type="entry name" value="SprT-like"/>
    <property type="match status" value="1"/>
</dbReference>
<comment type="caution">
    <text evidence="3">The sequence shown here is derived from an EMBL/GenBank/DDBJ whole genome shotgun (WGS) entry which is preliminary data.</text>
</comment>
<dbReference type="SUPFAM" id="SSF47095">
    <property type="entry name" value="HMG-box"/>
    <property type="match status" value="1"/>
</dbReference>
<dbReference type="RefSeq" id="XP_066633002.1">
    <property type="nucleotide sequence ID" value="XM_066777160.1"/>
</dbReference>
<proteinExistence type="predicted"/>
<feature type="domain" description="SprT-like" evidence="2">
    <location>
        <begin position="331"/>
        <end position="506"/>
    </location>
</feature>
<name>A0ABR3CH73_9PEZI</name>
<feature type="region of interest" description="Disordered" evidence="1">
    <location>
        <begin position="284"/>
        <end position="328"/>
    </location>
</feature>
<dbReference type="PANTHER" id="PTHR23099">
    <property type="entry name" value="TRANSCRIPTIONAL REGULATOR"/>
    <property type="match status" value="1"/>
</dbReference>
<sequence>MARTRYESSEESSDDELPALSDILNRRRNAKPICHQSLPSHGHMTKPSSPGAETAGHAASAVSFTSVARKLPEPAVPSLVQKPNSTPVAPKRQRVLKSASMDNRLARPVTAETIGSIASLDENGESFRRRSPIAKRTPARTAKKTSQYLVGESSDASSMVQADSACSSDSESEFESDEIIEGDPRSASHSHFSDLSGEDVNEEAARQPHSLSTNIQESKLNSAPLLNDMSRDGLASGFSIPAYEITSIGASTAPPVLRNPESSSRDLEHAFWSAEVVNSWNDLHSPRKTLESPQKPRFASPSDEQAYQMPSQKKSPAKKDTTRRSFEQRKHQLAQDFLEELDMTITKGQISLLTAESGGVKLVWSKTLSTTAGRANWKKESMKVRENGMFSAHHKHHASIELAEKVIDDEDRLINVIAHEFCHLTNFMISNVRDNPHGKEFKEWAKKVSRAFGHRNVNVTTKHAYAIDYKYVWTCVSCGHEFKRHSKSIDPTKHRCGSCKSELVQTKPAVRRKDPNKGPNGYQVFMKENFQRIKRENEGKSHKDIMEIVGREYKETKIKQAKQVDVEDGLRGVTRAVEAVTLEN</sequence>
<feature type="compositionally biased region" description="Basic residues" evidence="1">
    <location>
        <begin position="129"/>
        <end position="143"/>
    </location>
</feature>
<evidence type="ECO:0000313" key="3">
    <source>
        <dbReference type="EMBL" id="KAL0259973.1"/>
    </source>
</evidence>